<organism evidence="1 2">
    <name type="scientific">Vicia faba</name>
    <name type="common">Broad bean</name>
    <name type="synonym">Faba vulgaris</name>
    <dbReference type="NCBI Taxonomy" id="3906"/>
    <lineage>
        <taxon>Eukaryota</taxon>
        <taxon>Viridiplantae</taxon>
        <taxon>Streptophyta</taxon>
        <taxon>Embryophyta</taxon>
        <taxon>Tracheophyta</taxon>
        <taxon>Spermatophyta</taxon>
        <taxon>Magnoliopsida</taxon>
        <taxon>eudicotyledons</taxon>
        <taxon>Gunneridae</taxon>
        <taxon>Pentapetalae</taxon>
        <taxon>rosids</taxon>
        <taxon>fabids</taxon>
        <taxon>Fabales</taxon>
        <taxon>Fabaceae</taxon>
        <taxon>Papilionoideae</taxon>
        <taxon>50 kb inversion clade</taxon>
        <taxon>NPAAA clade</taxon>
        <taxon>Hologalegina</taxon>
        <taxon>IRL clade</taxon>
        <taxon>Fabeae</taxon>
        <taxon>Vicia</taxon>
    </lineage>
</organism>
<proteinExistence type="predicted"/>
<reference evidence="1 2" key="1">
    <citation type="submission" date="2023-01" db="EMBL/GenBank/DDBJ databases">
        <authorList>
            <person name="Kreplak J."/>
        </authorList>
    </citation>
    <scope>NUCLEOTIDE SEQUENCE [LARGE SCALE GENOMIC DNA]</scope>
</reference>
<dbReference type="Proteomes" id="UP001157006">
    <property type="component" value="Chromosome 1S"/>
</dbReference>
<gene>
    <name evidence="1" type="ORF">VFH_I160080</name>
</gene>
<sequence>MELPPSSQIHLVLHVSQLKAYHGNNPSSHFRHIPSDMEVLYAFEEQTHKTQIVSDNHHTKDMQSRYLYVEGEETILDPLEGERVLDNSIKVLKLADISEGGNRTGFRSQERSVFGGKEKHMFTSTERSMFKSGEQSLCTSNLTNSPQDNNMLCPKVFSLSPLQPLKTLDSLIDSSYTVDHLPVATLKTWKSHLQSVSQGLTRPFELSNKHTFSTPAVPHASTLRSQTTRLPSCFACPF</sequence>
<dbReference type="AlphaFoldDB" id="A0AAV0Z8D1"/>
<accession>A0AAV0Z8D1</accession>
<protein>
    <submittedName>
        <fullName evidence="1">Uncharacterized protein</fullName>
    </submittedName>
</protein>
<dbReference type="EMBL" id="OX451735">
    <property type="protein sequence ID" value="CAI8594815.1"/>
    <property type="molecule type" value="Genomic_DNA"/>
</dbReference>
<evidence type="ECO:0000313" key="2">
    <source>
        <dbReference type="Proteomes" id="UP001157006"/>
    </source>
</evidence>
<name>A0AAV0Z8D1_VICFA</name>
<evidence type="ECO:0000313" key="1">
    <source>
        <dbReference type="EMBL" id="CAI8594815.1"/>
    </source>
</evidence>
<keyword evidence="2" id="KW-1185">Reference proteome</keyword>